<sequence>MREFPLDELLAATSVKKVEHSLNLIFNHLNKKLRICSYPIRRALPLVEAISGDLDTRLHALLHGQSLMHLAYAEFETIIALADGVWRTWDENVKEFTNVARDVTRKRNEKFIPIKIKPRHGKTQDRLKYISNFRTNHEQLQRTIVNVLGPDQRPKRFAGGQGNSTGAFVAVEVGDFDAIEAVSQAYAALRDVDVLDVSPEGTQIW</sequence>
<gene>
    <name evidence="2" type="primary">DYN1_6</name>
    <name evidence="2" type="ORF">LTR16_008974</name>
</gene>
<dbReference type="Proteomes" id="UP001357485">
    <property type="component" value="Unassembled WGS sequence"/>
</dbReference>
<feature type="non-terminal residue" evidence="2">
    <location>
        <position position="205"/>
    </location>
</feature>
<evidence type="ECO:0000313" key="2">
    <source>
        <dbReference type="EMBL" id="KAK5241861.1"/>
    </source>
</evidence>
<name>A0ABR0LVJ3_9PEZI</name>
<dbReference type="InterPro" id="IPR013594">
    <property type="entry name" value="Dynein_heavy_tail"/>
</dbReference>
<reference evidence="2 3" key="1">
    <citation type="submission" date="2023-08" db="EMBL/GenBank/DDBJ databases">
        <title>Black Yeasts Isolated from many extreme environments.</title>
        <authorList>
            <person name="Coleine C."/>
            <person name="Stajich J.E."/>
            <person name="Selbmann L."/>
        </authorList>
    </citation>
    <scope>NUCLEOTIDE SEQUENCE [LARGE SCALE GENOMIC DNA]</scope>
    <source>
        <strain evidence="2 3">CCFEE 536</strain>
    </source>
</reference>
<feature type="domain" description="Dynein heavy chain tail" evidence="1">
    <location>
        <begin position="2"/>
        <end position="201"/>
    </location>
</feature>
<protein>
    <submittedName>
        <fullName evidence="2">Dynein heavy chain</fullName>
    </submittedName>
</protein>
<accession>A0ABR0LVJ3</accession>
<keyword evidence="3" id="KW-1185">Reference proteome</keyword>
<proteinExistence type="predicted"/>
<organism evidence="2 3">
    <name type="scientific">Cryomyces antarcticus</name>
    <dbReference type="NCBI Taxonomy" id="329879"/>
    <lineage>
        <taxon>Eukaryota</taxon>
        <taxon>Fungi</taxon>
        <taxon>Dikarya</taxon>
        <taxon>Ascomycota</taxon>
        <taxon>Pezizomycotina</taxon>
        <taxon>Dothideomycetes</taxon>
        <taxon>Dothideomycetes incertae sedis</taxon>
        <taxon>Cryomyces</taxon>
    </lineage>
</organism>
<evidence type="ECO:0000313" key="3">
    <source>
        <dbReference type="Proteomes" id="UP001357485"/>
    </source>
</evidence>
<evidence type="ECO:0000259" key="1">
    <source>
        <dbReference type="Pfam" id="PF08385"/>
    </source>
</evidence>
<comment type="caution">
    <text evidence="2">The sequence shown here is derived from an EMBL/GenBank/DDBJ whole genome shotgun (WGS) entry which is preliminary data.</text>
</comment>
<dbReference type="EMBL" id="JAVRRA010010451">
    <property type="protein sequence ID" value="KAK5241861.1"/>
    <property type="molecule type" value="Genomic_DNA"/>
</dbReference>
<dbReference type="Pfam" id="PF08385">
    <property type="entry name" value="DHC_N1"/>
    <property type="match status" value="1"/>
</dbReference>